<dbReference type="EMBL" id="BMWY01000001">
    <property type="protein sequence ID" value="GGZ46964.1"/>
    <property type="molecule type" value="Genomic_DNA"/>
</dbReference>
<feature type="domain" description="RCK C-terminal" evidence="2">
    <location>
        <begin position="142"/>
        <end position="227"/>
    </location>
</feature>
<feature type="transmembrane region" description="Helical" evidence="1">
    <location>
        <begin position="6"/>
        <end position="26"/>
    </location>
</feature>
<comment type="caution">
    <text evidence="3">The sequence shown here is derived from an EMBL/GenBank/DDBJ whole genome shotgun (WGS) entry which is preliminary data.</text>
</comment>
<organism evidence="3 4">
    <name type="scientific">Mesonia mobilis</name>
    <dbReference type="NCBI Taxonomy" id="369791"/>
    <lineage>
        <taxon>Bacteria</taxon>
        <taxon>Pseudomonadati</taxon>
        <taxon>Bacteroidota</taxon>
        <taxon>Flavobacteriia</taxon>
        <taxon>Flavobacteriales</taxon>
        <taxon>Flavobacteriaceae</taxon>
        <taxon>Mesonia</taxon>
    </lineage>
</organism>
<feature type="transmembrane region" description="Helical" evidence="1">
    <location>
        <begin position="96"/>
        <end position="115"/>
    </location>
</feature>
<dbReference type="Gene3D" id="3.30.70.1450">
    <property type="entry name" value="Regulator of K+ conductance, C-terminal domain"/>
    <property type="match status" value="1"/>
</dbReference>
<dbReference type="InterPro" id="IPR036721">
    <property type="entry name" value="RCK_C_sf"/>
</dbReference>
<dbReference type="RefSeq" id="WP_027886159.1">
    <property type="nucleotide sequence ID" value="NZ_BMWY01000001.1"/>
</dbReference>
<dbReference type="GeneID" id="94368206"/>
<keyword evidence="4" id="KW-1185">Reference proteome</keyword>
<name>A0ABQ3BJ58_9FLAO</name>
<accession>A0ABQ3BJ58</accession>
<evidence type="ECO:0000313" key="4">
    <source>
        <dbReference type="Proteomes" id="UP000615593"/>
    </source>
</evidence>
<keyword evidence="1" id="KW-1133">Transmembrane helix</keyword>
<proteinExistence type="predicted"/>
<dbReference type="Proteomes" id="UP000615593">
    <property type="component" value="Unassembled WGS sequence"/>
</dbReference>
<keyword evidence="1" id="KW-0472">Membrane</keyword>
<dbReference type="SUPFAM" id="SSF116726">
    <property type="entry name" value="TrkA C-terminal domain-like"/>
    <property type="match status" value="1"/>
</dbReference>
<dbReference type="InterPro" id="IPR006037">
    <property type="entry name" value="RCK_C"/>
</dbReference>
<reference evidence="4" key="1">
    <citation type="journal article" date="2019" name="Int. J. Syst. Evol. Microbiol.">
        <title>The Global Catalogue of Microorganisms (GCM) 10K type strain sequencing project: providing services to taxonomists for standard genome sequencing and annotation.</title>
        <authorList>
            <consortium name="The Broad Institute Genomics Platform"/>
            <consortium name="The Broad Institute Genome Sequencing Center for Infectious Disease"/>
            <person name="Wu L."/>
            <person name="Ma J."/>
        </authorList>
    </citation>
    <scope>NUCLEOTIDE SEQUENCE [LARGE SCALE GENOMIC DNA]</scope>
    <source>
        <strain evidence="4">KCTC 12708</strain>
    </source>
</reference>
<keyword evidence="1" id="KW-0812">Transmembrane</keyword>
<feature type="transmembrane region" description="Helical" evidence="1">
    <location>
        <begin position="65"/>
        <end position="90"/>
    </location>
</feature>
<evidence type="ECO:0000313" key="3">
    <source>
        <dbReference type="EMBL" id="GGZ46964.1"/>
    </source>
</evidence>
<gene>
    <name evidence="3" type="ORF">GCM10008088_05550</name>
</gene>
<protein>
    <submittedName>
        <fullName evidence="3">Potassium transporter TrkA</fullName>
    </submittedName>
</protein>
<dbReference type="Pfam" id="PF02080">
    <property type="entry name" value="TrkA_C"/>
    <property type="match status" value="1"/>
</dbReference>
<evidence type="ECO:0000256" key="1">
    <source>
        <dbReference type="SAM" id="Phobius"/>
    </source>
</evidence>
<dbReference type="PROSITE" id="PS51202">
    <property type="entry name" value="RCK_C"/>
    <property type="match status" value="1"/>
</dbReference>
<sequence length="250" mass="27879">MLAAVSLFVIITLSALVTKVAAIALMHTGLSTEIAKFQARSAYTGSGYTSQESEKLMNHPVRRKIVYMLMLIGNAGIITTLSSLMLTFLLPNNRSSLVYSLIFIVVALSALWFAIKSKVVDRWLSKMIDRALKKYTNIDVKDYAAILHLSGEYQISELRVRKTSWLAGKTLLELDLKSEGINVLGIQQKKGEYIGAPGGDDVINAGDVITMYGKAEIFKNIDARDDDFLGDWNHQKIVELEKNEENKNQF</sequence>
<evidence type="ECO:0000259" key="2">
    <source>
        <dbReference type="PROSITE" id="PS51202"/>
    </source>
</evidence>